<evidence type="ECO:0000259" key="1">
    <source>
        <dbReference type="Pfam" id="PF13847"/>
    </source>
</evidence>
<dbReference type="Pfam" id="PF13847">
    <property type="entry name" value="Methyltransf_31"/>
    <property type="match status" value="1"/>
</dbReference>
<dbReference type="Proteomes" id="UP000322659">
    <property type="component" value="Unassembled WGS sequence"/>
</dbReference>
<gene>
    <name evidence="2" type="ORF">EPJ71_00445</name>
</gene>
<dbReference type="SUPFAM" id="SSF53335">
    <property type="entry name" value="S-adenosyl-L-methionine-dependent methyltransferases"/>
    <property type="match status" value="1"/>
</dbReference>
<dbReference type="GO" id="GO:0008168">
    <property type="term" value="F:methyltransferase activity"/>
    <property type="evidence" value="ECO:0007669"/>
    <property type="project" value="UniProtKB-KW"/>
</dbReference>
<feature type="domain" description="Methyltransferase" evidence="1">
    <location>
        <begin position="8"/>
        <end position="92"/>
    </location>
</feature>
<proteinExistence type="predicted"/>
<dbReference type="CDD" id="cd02440">
    <property type="entry name" value="AdoMet_MTases"/>
    <property type="match status" value="1"/>
</dbReference>
<protein>
    <submittedName>
        <fullName evidence="2">Methyltransferase domain-containing protein</fullName>
    </submittedName>
</protein>
<sequence length="165" mass="19073">MLATEPAEQAIESAKMLKNKLNIDNIDFVVKNIYNFDINEKFDLVFFNGVLHHLGDPNKAIEIASKFADEMIIVEPNGYSPALKIIEKASKYHREHEEQSFFLFTINKWLGNAGMKIKKYKFIDIIPVFSPDVLTRILKPFVPICENIPIFKRLLCARVVIYAKR</sequence>
<evidence type="ECO:0000313" key="2">
    <source>
        <dbReference type="EMBL" id="TXJ34370.1"/>
    </source>
</evidence>
<accession>A0ABY3KBZ5</accession>
<keyword evidence="3" id="KW-1185">Reference proteome</keyword>
<name>A0ABY3KBZ5_9SPIR</name>
<dbReference type="InterPro" id="IPR029063">
    <property type="entry name" value="SAM-dependent_MTases_sf"/>
</dbReference>
<comment type="caution">
    <text evidence="2">The sequence shown here is derived from an EMBL/GenBank/DDBJ whole genome shotgun (WGS) entry which is preliminary data.</text>
</comment>
<dbReference type="GO" id="GO:0032259">
    <property type="term" value="P:methylation"/>
    <property type="evidence" value="ECO:0007669"/>
    <property type="project" value="UniProtKB-KW"/>
</dbReference>
<dbReference type="EMBL" id="SAXZ01000001">
    <property type="protein sequence ID" value="TXJ34370.1"/>
    <property type="molecule type" value="Genomic_DNA"/>
</dbReference>
<evidence type="ECO:0000313" key="3">
    <source>
        <dbReference type="Proteomes" id="UP000322659"/>
    </source>
</evidence>
<reference evidence="2 3" key="1">
    <citation type="journal article" date="1992" name="Lakartidningen">
        <title>[Penicillin V and not amoxicillin is the first choice preparation in acute otitis].</title>
        <authorList>
            <person name="Kamme C."/>
            <person name="Lundgren K."/>
            <person name="Prellner K."/>
        </authorList>
    </citation>
    <scope>NUCLEOTIDE SEQUENCE [LARGE SCALE GENOMIC DNA]</scope>
    <source>
        <strain evidence="2 3">PC5099IV</strain>
    </source>
</reference>
<dbReference type="Gene3D" id="3.40.50.150">
    <property type="entry name" value="Vaccinia Virus protein VP39"/>
    <property type="match status" value="1"/>
</dbReference>
<keyword evidence="2" id="KW-0489">Methyltransferase</keyword>
<dbReference type="InterPro" id="IPR025714">
    <property type="entry name" value="Methyltranfer_dom"/>
</dbReference>
<keyword evidence="2" id="KW-0808">Transferase</keyword>
<organism evidence="2 3">
    <name type="scientific">Brachyspira aalborgi</name>
    <dbReference type="NCBI Taxonomy" id="29522"/>
    <lineage>
        <taxon>Bacteria</taxon>
        <taxon>Pseudomonadati</taxon>
        <taxon>Spirochaetota</taxon>
        <taxon>Spirochaetia</taxon>
        <taxon>Brachyspirales</taxon>
        <taxon>Brachyspiraceae</taxon>
        <taxon>Brachyspira</taxon>
    </lineage>
</organism>